<dbReference type="OrthoDB" id="9808773at2"/>
<dbReference type="PIRSF" id="PIRSF003078">
    <property type="entry name" value="GidB"/>
    <property type="match status" value="1"/>
</dbReference>
<comment type="similarity">
    <text evidence="6">Belongs to the methyltransferase superfamily. RNA methyltransferase RsmG family.</text>
</comment>
<comment type="function">
    <text evidence="6">Specifically methylates the N7 position of a guanine in 16S rRNA.</text>
</comment>
<dbReference type="PANTHER" id="PTHR31760:SF0">
    <property type="entry name" value="S-ADENOSYL-L-METHIONINE-DEPENDENT METHYLTRANSFERASES SUPERFAMILY PROTEIN"/>
    <property type="match status" value="1"/>
</dbReference>
<dbReference type="FunFam" id="3.40.50.150:FF:000041">
    <property type="entry name" value="Ribosomal RNA small subunit methyltransferase G"/>
    <property type="match status" value="1"/>
</dbReference>
<dbReference type="GO" id="GO:0070043">
    <property type="term" value="F:rRNA (guanine-N7-)-methyltransferase activity"/>
    <property type="evidence" value="ECO:0007669"/>
    <property type="project" value="UniProtKB-UniRule"/>
</dbReference>
<protein>
    <recommendedName>
        <fullName evidence="6">Ribosomal RNA small subunit methyltransferase G</fullName>
        <ecNumber evidence="6">2.1.1.-</ecNumber>
    </recommendedName>
    <alternativeName>
        <fullName evidence="6">16S rRNA 7-methylguanosine methyltransferase</fullName>
        <shortName evidence="6">16S rRNA m7G methyltransferase</shortName>
    </alternativeName>
</protein>
<proteinExistence type="inferred from homology"/>
<comment type="subcellular location">
    <subcellularLocation>
        <location evidence="6">Cytoplasm</location>
    </subcellularLocation>
</comment>
<dbReference type="InterPro" id="IPR003682">
    <property type="entry name" value="rRNA_ssu_MeTfrase_G"/>
</dbReference>
<evidence type="ECO:0000256" key="2">
    <source>
        <dbReference type="ARBA" id="ARBA00022552"/>
    </source>
</evidence>
<feature type="binding site" evidence="6">
    <location>
        <begin position="109"/>
        <end position="111"/>
    </location>
    <ligand>
        <name>S-adenosyl-L-methionine</name>
        <dbReference type="ChEBI" id="CHEBI:59789"/>
    </ligand>
</feature>
<evidence type="ECO:0000256" key="1">
    <source>
        <dbReference type="ARBA" id="ARBA00022490"/>
    </source>
</evidence>
<dbReference type="GO" id="GO:0005829">
    <property type="term" value="C:cytosol"/>
    <property type="evidence" value="ECO:0007669"/>
    <property type="project" value="TreeGrafter"/>
</dbReference>
<dbReference type="NCBIfam" id="TIGR00138">
    <property type="entry name" value="rsmG_gidB"/>
    <property type="match status" value="1"/>
</dbReference>
<keyword evidence="4 6" id="KW-0808">Transferase</keyword>
<evidence type="ECO:0000313" key="7">
    <source>
        <dbReference type="EMBL" id="BBL80527.1"/>
    </source>
</evidence>
<dbReference type="AlphaFoldDB" id="A0A510HP87"/>
<keyword evidence="2 6" id="KW-0698">rRNA processing</keyword>
<dbReference type="Gene3D" id="3.40.50.150">
    <property type="entry name" value="Vaccinia Virus protein VP39"/>
    <property type="match status" value="1"/>
</dbReference>
<dbReference type="SUPFAM" id="SSF53335">
    <property type="entry name" value="S-adenosyl-L-methionine-dependent methyltransferases"/>
    <property type="match status" value="1"/>
</dbReference>
<reference evidence="7" key="1">
    <citation type="journal article" date="2019" name="Microbiol. Resour. Announc.">
        <title>Complete Genome Sequence of Rubrobacter xylanophilus Strain AA3-22, Isolated from Arima Onsen in Japan.</title>
        <authorList>
            <person name="Tomariguchi N."/>
            <person name="Miyazaki K."/>
        </authorList>
    </citation>
    <scope>NUCLEOTIDE SEQUENCE [LARGE SCALE GENOMIC DNA]</scope>
    <source>
        <strain evidence="7">AA3-22</strain>
    </source>
</reference>
<feature type="binding site" evidence="6">
    <location>
        <position position="86"/>
    </location>
    <ligand>
        <name>S-adenosyl-L-methionine</name>
        <dbReference type="ChEBI" id="CHEBI:59789"/>
    </ligand>
</feature>
<accession>A0A510HP87</accession>
<sequence>MGDRVFHVKHEVRNRVVRQLEGWGVEVSGEQLRLLERYALLLARYERANVIGTRDVEEILREHVLDSLSCLLFGPLLRARRIVDVGSGGGLPGIPLKILLSGAEMVLVEATGKKARFMEHAVRQLGLRGTRVVNARVEEVGRELEQRAAYDVALARAVAALPVLAEYCVPLVRVGGHVLAMKGRISGEELHAGGAAAGRLGARVSGVLEVSRLPEVSEAKQRRIVILEKTEETSERYPRKVGIPAKRPLAG</sequence>
<feature type="binding site" evidence="6">
    <location>
        <position position="156"/>
    </location>
    <ligand>
        <name>S-adenosyl-L-methionine</name>
        <dbReference type="ChEBI" id="CHEBI:59789"/>
    </ligand>
</feature>
<evidence type="ECO:0000256" key="6">
    <source>
        <dbReference type="HAMAP-Rule" id="MF_00074"/>
    </source>
</evidence>
<organism evidence="7 8">
    <name type="scientific">Rubrobacter xylanophilus</name>
    <dbReference type="NCBI Taxonomy" id="49319"/>
    <lineage>
        <taxon>Bacteria</taxon>
        <taxon>Bacillati</taxon>
        <taxon>Actinomycetota</taxon>
        <taxon>Rubrobacteria</taxon>
        <taxon>Rubrobacterales</taxon>
        <taxon>Rubrobacteraceae</taxon>
        <taxon>Rubrobacter</taxon>
    </lineage>
</organism>
<dbReference type="RefSeq" id="WP_143528525.1">
    <property type="nucleotide sequence ID" value="NZ_AP019791.1"/>
</dbReference>
<evidence type="ECO:0000256" key="3">
    <source>
        <dbReference type="ARBA" id="ARBA00022603"/>
    </source>
</evidence>
<keyword evidence="1 6" id="KW-0963">Cytoplasm</keyword>
<feature type="binding site" evidence="6">
    <location>
        <begin position="137"/>
        <end position="138"/>
    </location>
    <ligand>
        <name>S-adenosyl-L-methionine</name>
        <dbReference type="ChEBI" id="CHEBI:59789"/>
    </ligand>
</feature>
<keyword evidence="5 6" id="KW-0949">S-adenosyl-L-methionine</keyword>
<gene>
    <name evidence="6 7" type="primary">rsmG</name>
    <name evidence="7" type="ORF">RxyAA322_23810</name>
</gene>
<keyword evidence="8" id="KW-1185">Reference proteome</keyword>
<dbReference type="EMBL" id="AP019791">
    <property type="protein sequence ID" value="BBL80527.1"/>
    <property type="molecule type" value="Genomic_DNA"/>
</dbReference>
<keyword evidence="3 6" id="KW-0489">Methyltransferase</keyword>
<dbReference type="InterPro" id="IPR029063">
    <property type="entry name" value="SAM-dependent_MTases_sf"/>
</dbReference>
<evidence type="ECO:0000256" key="4">
    <source>
        <dbReference type="ARBA" id="ARBA00022679"/>
    </source>
</evidence>
<evidence type="ECO:0000313" key="8">
    <source>
        <dbReference type="Proteomes" id="UP000318065"/>
    </source>
</evidence>
<dbReference type="PANTHER" id="PTHR31760">
    <property type="entry name" value="S-ADENOSYL-L-METHIONINE-DEPENDENT METHYLTRANSFERASES SUPERFAMILY PROTEIN"/>
    <property type="match status" value="1"/>
</dbReference>
<feature type="binding site" evidence="6">
    <location>
        <position position="91"/>
    </location>
    <ligand>
        <name>S-adenosyl-L-methionine</name>
        <dbReference type="ChEBI" id="CHEBI:59789"/>
    </ligand>
</feature>
<dbReference type="EC" id="2.1.1.-" evidence="6"/>
<name>A0A510HP87_9ACTN</name>
<evidence type="ECO:0000256" key="5">
    <source>
        <dbReference type="ARBA" id="ARBA00022691"/>
    </source>
</evidence>
<dbReference type="HAMAP" id="MF_00074">
    <property type="entry name" value="16SrRNA_methyltr_G"/>
    <property type="match status" value="1"/>
</dbReference>
<dbReference type="Proteomes" id="UP000318065">
    <property type="component" value="Chromosome"/>
</dbReference>
<dbReference type="Pfam" id="PF02527">
    <property type="entry name" value="GidB"/>
    <property type="match status" value="1"/>
</dbReference>